<dbReference type="PANTHER" id="PTHR38477:SF1">
    <property type="entry name" value="MUREIN L,D-TRANSPEPTIDASE CATALYTIC DOMAIN FAMILY PROTEIN"/>
    <property type="match status" value="1"/>
</dbReference>
<dbReference type="InterPro" id="IPR032676">
    <property type="entry name" value="YkuD_2"/>
</dbReference>
<dbReference type="PROSITE" id="PS51257">
    <property type="entry name" value="PROKAR_LIPOPROTEIN"/>
    <property type="match status" value="1"/>
</dbReference>
<dbReference type="Proteomes" id="UP001253193">
    <property type="component" value="Unassembled WGS sequence"/>
</dbReference>
<dbReference type="AlphaFoldDB" id="A0AAW8Q1B7"/>
<dbReference type="RefSeq" id="WP_311020544.1">
    <property type="nucleotide sequence ID" value="NZ_JAUHGG010000003.1"/>
</dbReference>
<feature type="signal peptide" evidence="1">
    <location>
        <begin position="1"/>
        <end position="26"/>
    </location>
</feature>
<dbReference type="EMBL" id="JAUHGG010000003">
    <property type="protein sequence ID" value="MDS1821631.1"/>
    <property type="molecule type" value="Genomic_DNA"/>
</dbReference>
<evidence type="ECO:0000313" key="3">
    <source>
        <dbReference type="Proteomes" id="UP001253193"/>
    </source>
</evidence>
<reference evidence="2" key="1">
    <citation type="submission" date="2023-06" db="EMBL/GenBank/DDBJ databases">
        <title>Genomic Diversity of Vibrio spp. and Metagenomic Analysis of Pathogens in Florida Gulf Coastal Waters Following Hurricane Ian.</title>
        <authorList>
            <person name="Brumfield K.D."/>
        </authorList>
    </citation>
    <scope>NUCLEOTIDE SEQUENCE</scope>
    <source>
        <strain evidence="2">WBS2B-138</strain>
    </source>
</reference>
<proteinExistence type="predicted"/>
<evidence type="ECO:0000313" key="2">
    <source>
        <dbReference type="EMBL" id="MDS1821631.1"/>
    </source>
</evidence>
<comment type="caution">
    <text evidence="2">The sequence shown here is derived from an EMBL/GenBank/DDBJ whole genome shotgun (WGS) entry which is preliminary data.</text>
</comment>
<keyword evidence="1" id="KW-0732">Signal</keyword>
<evidence type="ECO:0000256" key="1">
    <source>
        <dbReference type="SAM" id="SignalP"/>
    </source>
</evidence>
<feature type="chain" id="PRO_5043443369" evidence="1">
    <location>
        <begin position="27"/>
        <end position="215"/>
    </location>
</feature>
<accession>A0AAW8Q1B7</accession>
<dbReference type="PANTHER" id="PTHR38477">
    <property type="entry name" value="HYPOTHETICAL EXPORTED PROTEIN"/>
    <property type="match status" value="1"/>
</dbReference>
<dbReference type="Pfam" id="PF13645">
    <property type="entry name" value="YkuD_2"/>
    <property type="match status" value="1"/>
</dbReference>
<name>A0AAW8Q1B7_VIBPH</name>
<sequence>MTRKYRAIMCSIFMMVLSACSTPTEATNQIKSNEKAPNEYLDSYKNIAKIVGEEALYAALARYNEITPPPKRMVVVDYTKPSEEERFFVINMKDRVVEDKTLVSHAVNSGYRKPYSFSNQPNSKQSSVGLFFTNELYHGKNGLSLRIDGADKGVNDNVRKRFIVIHGSDYAEREFFEQHGMLGRSEGCFAIPMTAHKKILPKIAKQTPMYVHYKK</sequence>
<organism evidence="2 3">
    <name type="scientific">Vibrio parahaemolyticus</name>
    <dbReference type="NCBI Taxonomy" id="670"/>
    <lineage>
        <taxon>Bacteria</taxon>
        <taxon>Pseudomonadati</taxon>
        <taxon>Pseudomonadota</taxon>
        <taxon>Gammaproteobacteria</taxon>
        <taxon>Vibrionales</taxon>
        <taxon>Vibrionaceae</taxon>
        <taxon>Vibrio</taxon>
    </lineage>
</organism>
<gene>
    <name evidence="2" type="ORF">QX249_13235</name>
</gene>
<protein>
    <submittedName>
        <fullName evidence="2">Murein L,D-transpeptidase catalytic domain family protein</fullName>
    </submittedName>
</protein>